<protein>
    <recommendedName>
        <fullName evidence="3">Apea-like HEPN domain-containing protein</fullName>
    </recommendedName>
</protein>
<gene>
    <name evidence="1" type="ORF">HAV00_18260</name>
</gene>
<dbReference type="EMBL" id="CP050066">
    <property type="protein sequence ID" value="QIP04724.1"/>
    <property type="molecule type" value="Genomic_DNA"/>
</dbReference>
<dbReference type="AlphaFoldDB" id="A0A6G8ZXE6"/>
<evidence type="ECO:0000313" key="1">
    <source>
        <dbReference type="EMBL" id="QIP04724.1"/>
    </source>
</evidence>
<name>A0A6G8ZXE6_9BRAD</name>
<organism evidence="1 2">
    <name type="scientific">Bradyrhizobium symbiodeficiens</name>
    <dbReference type="NCBI Taxonomy" id="1404367"/>
    <lineage>
        <taxon>Bacteria</taxon>
        <taxon>Pseudomonadati</taxon>
        <taxon>Pseudomonadota</taxon>
        <taxon>Alphaproteobacteria</taxon>
        <taxon>Hyphomicrobiales</taxon>
        <taxon>Nitrobacteraceae</taxon>
        <taxon>Bradyrhizobium</taxon>
    </lineage>
</organism>
<proteinExistence type="predicted"/>
<dbReference type="Proteomes" id="UP000500895">
    <property type="component" value="Chromosome"/>
</dbReference>
<accession>A0A6G8ZXE6</accession>
<evidence type="ECO:0008006" key="3">
    <source>
        <dbReference type="Google" id="ProtNLM"/>
    </source>
</evidence>
<sequence>MFYVIDPESWLADRAPGYSQLNKRERAAIAHFSLLWGLFEFQVMNARADAASLVKKVEDWDLARGLHRDPFEDAFQYFRSRYFGSGSFGDRFEGLRFGRSDRRKLVEEALSQEQPSPKDMIAALLLITYRLRNNLFHGEKWAYGIRDQRQNFENANQVLIRVQELN</sequence>
<dbReference type="RefSeq" id="WP_166466331.1">
    <property type="nucleotide sequence ID" value="NZ_CP050066.2"/>
</dbReference>
<evidence type="ECO:0000313" key="2">
    <source>
        <dbReference type="Proteomes" id="UP000500895"/>
    </source>
</evidence>
<reference evidence="1 2" key="1">
    <citation type="journal article" date="2020" name="Int. J. Syst. Evol. Microbiol.">
        <title>Description and complete genome sequences of Bradyrhizobium symbiodeficiens sp. nov., a non-symbiotic bacterium associated with legumes native to Canada.</title>
        <authorList>
            <person name="Bromfield E.S.P."/>
            <person name="Cloutier S."/>
            <person name="Nguyen H.D.T."/>
        </authorList>
    </citation>
    <scope>NUCLEOTIDE SEQUENCE [LARGE SCALE GENOMIC DNA]</scope>
    <source>
        <strain evidence="1 2">101S1MB</strain>
    </source>
</reference>